<evidence type="ECO:0000313" key="3">
    <source>
        <dbReference type="Proteomes" id="UP000230027"/>
    </source>
</evidence>
<comment type="caution">
    <text evidence="2">The sequence shown here is derived from an EMBL/GenBank/DDBJ whole genome shotgun (WGS) entry which is preliminary data.</text>
</comment>
<proteinExistence type="predicted"/>
<protein>
    <submittedName>
        <fullName evidence="2">Uncharacterized protein</fullName>
    </submittedName>
</protein>
<feature type="region of interest" description="Disordered" evidence="1">
    <location>
        <begin position="22"/>
        <end position="44"/>
    </location>
</feature>
<evidence type="ECO:0000256" key="1">
    <source>
        <dbReference type="SAM" id="MobiDB-lite"/>
    </source>
</evidence>
<evidence type="ECO:0000313" key="2">
    <source>
        <dbReference type="EMBL" id="PIZ65458.1"/>
    </source>
</evidence>
<gene>
    <name evidence="2" type="ORF">COY14_02250</name>
</gene>
<dbReference type="Proteomes" id="UP000230027">
    <property type="component" value="Unassembled WGS sequence"/>
</dbReference>
<organism evidence="2 3">
    <name type="scientific">Candidatus Roizmanbacteria bacterium CG_4_10_14_0_2_um_filter_36_9</name>
    <dbReference type="NCBI Taxonomy" id="1974823"/>
    <lineage>
        <taxon>Bacteria</taxon>
        <taxon>Candidatus Roizmaniibacteriota</taxon>
    </lineage>
</organism>
<reference evidence="3" key="1">
    <citation type="submission" date="2017-09" db="EMBL/GenBank/DDBJ databases">
        <title>Depth-based differentiation of microbial function through sediment-hosted aquifers and enrichment of novel symbionts in the deep terrestrial subsurface.</title>
        <authorList>
            <person name="Probst A.J."/>
            <person name="Ladd B."/>
            <person name="Jarett J.K."/>
            <person name="Geller-Mcgrath D.E."/>
            <person name="Sieber C.M.K."/>
            <person name="Emerson J.B."/>
            <person name="Anantharaman K."/>
            <person name="Thomas B.C."/>
            <person name="Malmstrom R."/>
            <person name="Stieglmeier M."/>
            <person name="Klingl A."/>
            <person name="Woyke T."/>
            <person name="Ryan C.M."/>
            <person name="Banfield J.F."/>
        </authorList>
    </citation>
    <scope>NUCLEOTIDE SEQUENCE [LARGE SCALE GENOMIC DNA]</scope>
</reference>
<dbReference type="EMBL" id="PFOD01000048">
    <property type="protein sequence ID" value="PIZ65458.1"/>
    <property type="molecule type" value="Genomic_DNA"/>
</dbReference>
<sequence>MVKNQVNIPSQDIYGSIKFTKNETKTNGTPKTKGQKQDDNIGNKSSKQLDNLTYESKQVILDIKSVFPFDFFQDEIVIDLTKVSIHFHYFFYSKELRSIQFKDIFNVIVQQGLFFASIEIVDKFFSEQPLVVRYLWKKDAIKARRIIQGMMIAQKQNIDIRKIPAKELVRKLEIIGESR</sequence>
<accession>A0A2M7U4A0</accession>
<name>A0A2M7U4A0_9BACT</name>
<dbReference type="AlphaFoldDB" id="A0A2M7U4A0"/>